<keyword evidence="3 6" id="KW-0378">Hydrolase</keyword>
<dbReference type="EMBL" id="JBBNFP010000002">
    <property type="protein sequence ID" value="MEQ2485656.1"/>
    <property type="molecule type" value="Genomic_DNA"/>
</dbReference>
<comment type="similarity">
    <text evidence="6">Belongs to the peptidase M48 family.</text>
</comment>
<dbReference type="InterPro" id="IPR001915">
    <property type="entry name" value="Peptidase_M48"/>
</dbReference>
<evidence type="ECO:0000256" key="7">
    <source>
        <dbReference type="SAM" id="MobiDB-lite"/>
    </source>
</evidence>
<dbReference type="CDD" id="cd07331">
    <property type="entry name" value="M48C_Oma1_like"/>
    <property type="match status" value="1"/>
</dbReference>
<dbReference type="PANTHER" id="PTHR22726:SF1">
    <property type="entry name" value="METALLOENDOPEPTIDASE OMA1, MITOCHONDRIAL"/>
    <property type="match status" value="1"/>
</dbReference>
<accession>A0ABV1FML7</accession>
<sequence>MKKIKLFLLSVASLLLVSACGTTETVPLTGRKHQVSSNYSNAQMLSLGSQEYTKFMSTAQKSTDVANSAMVQRVGERLSKAVTSYLNSHGYASDASSFQWEFNLVQSKEANAWCLPGGKIVVYEGLLPYTKNETALAIVLGHEIAHAVAKHSAEQLTKQSNQNVLTQVVGTAGQMMGGTAGTIVQAGASVAGKYAFPLMNLKYSRSNETEADYMGLIFAAMAGYNPEEAIPFWKRMSSGSNSSDFFSDHPSDEKRIAALEQHMPEAKKYYDAAVAAGNQAIKPVTKKTTTKTRSKKTTSKRKSTAKKSSSTRRK</sequence>
<evidence type="ECO:0000256" key="5">
    <source>
        <dbReference type="ARBA" id="ARBA00023049"/>
    </source>
</evidence>
<evidence type="ECO:0000256" key="8">
    <source>
        <dbReference type="SAM" id="SignalP"/>
    </source>
</evidence>
<comment type="caution">
    <text evidence="10">The sequence shown here is derived from an EMBL/GenBank/DDBJ whole genome shotgun (WGS) entry which is preliminary data.</text>
</comment>
<feature type="compositionally biased region" description="Basic residues" evidence="7">
    <location>
        <begin position="284"/>
        <end position="314"/>
    </location>
</feature>
<keyword evidence="4 6" id="KW-0862">Zinc</keyword>
<feature type="region of interest" description="Disordered" evidence="7">
    <location>
        <begin position="281"/>
        <end position="314"/>
    </location>
</feature>
<feature type="chain" id="PRO_5047261430" evidence="8">
    <location>
        <begin position="22"/>
        <end position="314"/>
    </location>
</feature>
<evidence type="ECO:0000256" key="2">
    <source>
        <dbReference type="ARBA" id="ARBA00022723"/>
    </source>
</evidence>
<evidence type="ECO:0000259" key="9">
    <source>
        <dbReference type="Pfam" id="PF01435"/>
    </source>
</evidence>
<reference evidence="10 11" key="1">
    <citation type="submission" date="2024-04" db="EMBL/GenBank/DDBJ databases">
        <title>Human intestinal bacterial collection.</title>
        <authorList>
            <person name="Pauvert C."/>
            <person name="Hitch T.C.A."/>
            <person name="Clavel T."/>
        </authorList>
    </citation>
    <scope>NUCLEOTIDE SEQUENCE [LARGE SCALE GENOMIC DNA]</scope>
    <source>
        <strain evidence="10 11">CLA-AA-H145</strain>
    </source>
</reference>
<evidence type="ECO:0000313" key="11">
    <source>
        <dbReference type="Proteomes" id="UP001487296"/>
    </source>
</evidence>
<feature type="signal peptide" evidence="8">
    <location>
        <begin position="1"/>
        <end position="21"/>
    </location>
</feature>
<evidence type="ECO:0000256" key="1">
    <source>
        <dbReference type="ARBA" id="ARBA00022670"/>
    </source>
</evidence>
<dbReference type="Gene3D" id="3.30.2010.10">
    <property type="entry name" value="Metalloproteases ('zincins'), catalytic domain"/>
    <property type="match status" value="1"/>
</dbReference>
<gene>
    <name evidence="10" type="ORF">AAAT34_01150</name>
</gene>
<protein>
    <submittedName>
        <fullName evidence="10">M48 family metallopeptidase</fullName>
    </submittedName>
</protein>
<evidence type="ECO:0000256" key="6">
    <source>
        <dbReference type="RuleBase" id="RU003983"/>
    </source>
</evidence>
<keyword evidence="8" id="KW-0732">Signal</keyword>
<keyword evidence="11" id="KW-1185">Reference proteome</keyword>
<dbReference type="PROSITE" id="PS51257">
    <property type="entry name" value="PROKAR_LIPOPROTEIN"/>
    <property type="match status" value="1"/>
</dbReference>
<evidence type="ECO:0000256" key="3">
    <source>
        <dbReference type="ARBA" id="ARBA00022801"/>
    </source>
</evidence>
<name>A0ABV1FML7_9BACT</name>
<keyword evidence="5 6" id="KW-0482">Metalloprotease</keyword>
<organism evidence="10 11">
    <name type="scientific">Hallella faecis</name>
    <dbReference type="NCBI Taxonomy" id="2841596"/>
    <lineage>
        <taxon>Bacteria</taxon>
        <taxon>Pseudomonadati</taxon>
        <taxon>Bacteroidota</taxon>
        <taxon>Bacteroidia</taxon>
        <taxon>Bacteroidales</taxon>
        <taxon>Prevotellaceae</taxon>
        <taxon>Hallella</taxon>
    </lineage>
</organism>
<comment type="cofactor">
    <cofactor evidence="6">
        <name>Zn(2+)</name>
        <dbReference type="ChEBI" id="CHEBI:29105"/>
    </cofactor>
    <text evidence="6">Binds 1 zinc ion per subunit.</text>
</comment>
<evidence type="ECO:0000313" key="10">
    <source>
        <dbReference type="EMBL" id="MEQ2485656.1"/>
    </source>
</evidence>
<keyword evidence="2" id="KW-0479">Metal-binding</keyword>
<dbReference type="RefSeq" id="WP_215758611.1">
    <property type="nucleotide sequence ID" value="NZ_JAHKBE010000001.1"/>
</dbReference>
<keyword evidence="1 6" id="KW-0645">Protease</keyword>
<dbReference type="Proteomes" id="UP001487296">
    <property type="component" value="Unassembled WGS sequence"/>
</dbReference>
<evidence type="ECO:0000256" key="4">
    <source>
        <dbReference type="ARBA" id="ARBA00022833"/>
    </source>
</evidence>
<dbReference type="PANTHER" id="PTHR22726">
    <property type="entry name" value="METALLOENDOPEPTIDASE OMA1"/>
    <property type="match status" value="1"/>
</dbReference>
<dbReference type="Pfam" id="PF01435">
    <property type="entry name" value="Peptidase_M48"/>
    <property type="match status" value="1"/>
</dbReference>
<feature type="domain" description="Peptidase M48" evidence="9">
    <location>
        <begin position="92"/>
        <end position="261"/>
    </location>
</feature>
<proteinExistence type="inferred from homology"/>
<dbReference type="InterPro" id="IPR051156">
    <property type="entry name" value="Mito/Outer_Membr_Metalloprot"/>
</dbReference>